<dbReference type="GO" id="GO:0008233">
    <property type="term" value="F:peptidase activity"/>
    <property type="evidence" value="ECO:0007669"/>
    <property type="project" value="UniProtKB-KW"/>
</dbReference>
<protein>
    <submittedName>
        <fullName evidence="7">M20 family peptidase</fullName>
    </submittedName>
</protein>
<reference evidence="7" key="1">
    <citation type="submission" date="2020-10" db="EMBL/GenBank/DDBJ databases">
        <authorList>
            <person name="Gilroy R."/>
        </authorList>
    </citation>
    <scope>NUCLEOTIDE SEQUENCE</scope>
    <source>
        <strain evidence="7">ChiSxjej1B13-7041</strain>
    </source>
</reference>
<dbReference type="InterPro" id="IPR047177">
    <property type="entry name" value="Pept_M20A"/>
</dbReference>
<evidence type="ECO:0000256" key="2">
    <source>
        <dbReference type="ARBA" id="ARBA00022670"/>
    </source>
</evidence>
<dbReference type="PANTHER" id="PTHR45962:SF1">
    <property type="entry name" value="N-FATTY-ACYL-AMINO ACID SYNTHASE_HYDROLASE PM20D1"/>
    <property type="match status" value="1"/>
</dbReference>
<dbReference type="GO" id="GO:0006508">
    <property type="term" value="P:proteolysis"/>
    <property type="evidence" value="ECO:0007669"/>
    <property type="project" value="UniProtKB-KW"/>
</dbReference>
<reference evidence="7" key="2">
    <citation type="journal article" date="2021" name="PeerJ">
        <title>Extensive microbial diversity within the chicken gut microbiome revealed by metagenomics and culture.</title>
        <authorList>
            <person name="Gilroy R."/>
            <person name="Ravi A."/>
            <person name="Getino M."/>
            <person name="Pursley I."/>
            <person name="Horton D.L."/>
            <person name="Alikhan N.F."/>
            <person name="Baker D."/>
            <person name="Gharbi K."/>
            <person name="Hall N."/>
            <person name="Watson M."/>
            <person name="Adriaenssens E.M."/>
            <person name="Foster-Nyarko E."/>
            <person name="Jarju S."/>
            <person name="Secka A."/>
            <person name="Antonio M."/>
            <person name="Oren A."/>
            <person name="Chaudhuri R.R."/>
            <person name="La Ragione R."/>
            <person name="Hildebrand F."/>
            <person name="Pallen M.J."/>
        </authorList>
    </citation>
    <scope>NUCLEOTIDE SEQUENCE</scope>
    <source>
        <strain evidence="7">ChiSxjej1B13-7041</strain>
    </source>
</reference>
<dbReference type="GO" id="GO:0046872">
    <property type="term" value="F:metal ion binding"/>
    <property type="evidence" value="ECO:0007669"/>
    <property type="project" value="UniProtKB-KW"/>
</dbReference>
<sequence length="479" mass="53690">MWYILGALAAAVFLFLAVILIRGAMFRPLPEEKPQAGDVMLDEDKIVGHMVELLRCKTISYNDDSLIDKGEFEKFRELLPKLYPQVHKICTREFIGNTGILYRWKGKTPENPVVLMSHYDVVPVEEDRWEKPAFAGIVENGVIWGRGTLDTKGTLCGVMEAAESLLEQGYVPEHDIYFSFGGDEEINGPTVPAIVAELERRGIRPAMVVDEGGAVVENVFPGVKGECALIGIAEKGLTNMRFTASSRGGHASMPPAHTIVGELSKAVVDVENHPFPMQFTKPVAEMFDRLGRYSTFGYRVLFANMWCFKPLLDKICRMSGGELNALMRTTCAMTKMSGSKAYNVIPPKAEVGMNLRLLGQDTVESAKAYLEKVIHNPNIQVECVEGWNPSPDSDTSCQEWKRLCRAVGETWTEALVSPYLMMACSDSRHFCKITDRVYKFSAMKLSKEERGMIHGNNERVPVETLVKTVEFYVRLMRYC</sequence>
<comment type="caution">
    <text evidence="7">The sequence shown here is derived from an EMBL/GenBank/DDBJ whole genome shotgun (WGS) entry which is preliminary data.</text>
</comment>
<evidence type="ECO:0000313" key="8">
    <source>
        <dbReference type="Proteomes" id="UP000886841"/>
    </source>
</evidence>
<keyword evidence="3" id="KW-0479">Metal-binding</keyword>
<gene>
    <name evidence="7" type="ORF">IAB98_10845</name>
</gene>
<evidence type="ECO:0000256" key="3">
    <source>
        <dbReference type="ARBA" id="ARBA00022723"/>
    </source>
</evidence>
<feature type="domain" description="Peptidase M20 dimerisation" evidence="6">
    <location>
        <begin position="232"/>
        <end position="378"/>
    </location>
</feature>
<dbReference type="InterPro" id="IPR011650">
    <property type="entry name" value="Peptidase_M20_dimer"/>
</dbReference>
<dbReference type="SUPFAM" id="SSF55031">
    <property type="entry name" value="Bacterial exopeptidase dimerisation domain"/>
    <property type="match status" value="1"/>
</dbReference>
<evidence type="ECO:0000256" key="1">
    <source>
        <dbReference type="ARBA" id="ARBA00006247"/>
    </source>
</evidence>
<dbReference type="InterPro" id="IPR036264">
    <property type="entry name" value="Bact_exopeptidase_dim_dom"/>
</dbReference>
<accession>A0A9D1ELA3</accession>
<dbReference type="SUPFAM" id="SSF53187">
    <property type="entry name" value="Zn-dependent exopeptidases"/>
    <property type="match status" value="1"/>
</dbReference>
<dbReference type="AlphaFoldDB" id="A0A9D1ELA3"/>
<dbReference type="Pfam" id="PF01546">
    <property type="entry name" value="Peptidase_M20"/>
    <property type="match status" value="1"/>
</dbReference>
<dbReference type="Gene3D" id="3.30.70.360">
    <property type="match status" value="1"/>
</dbReference>
<evidence type="ECO:0000256" key="4">
    <source>
        <dbReference type="ARBA" id="ARBA00022801"/>
    </source>
</evidence>
<dbReference type="PANTHER" id="PTHR45962">
    <property type="entry name" value="N-FATTY-ACYL-AMINO ACID SYNTHASE/HYDROLASE PM20D1"/>
    <property type="match status" value="1"/>
</dbReference>
<organism evidence="7 8">
    <name type="scientific">Candidatus Egerieimonas intestinavium</name>
    <dbReference type="NCBI Taxonomy" id="2840777"/>
    <lineage>
        <taxon>Bacteria</taxon>
        <taxon>Bacillati</taxon>
        <taxon>Bacillota</taxon>
        <taxon>Clostridia</taxon>
        <taxon>Lachnospirales</taxon>
        <taxon>Lachnospiraceae</taxon>
        <taxon>Lachnospiraceae incertae sedis</taxon>
        <taxon>Candidatus Egerieimonas</taxon>
    </lineage>
</organism>
<proteinExistence type="inferred from homology"/>
<evidence type="ECO:0000259" key="6">
    <source>
        <dbReference type="Pfam" id="PF07687"/>
    </source>
</evidence>
<keyword evidence="2" id="KW-0645">Protease</keyword>
<keyword evidence="5" id="KW-0862">Zinc</keyword>
<keyword evidence="4" id="KW-0378">Hydrolase</keyword>
<dbReference type="Gene3D" id="3.40.630.10">
    <property type="entry name" value="Zn peptidases"/>
    <property type="match status" value="1"/>
</dbReference>
<dbReference type="EMBL" id="DVHU01000099">
    <property type="protein sequence ID" value="HIR93901.1"/>
    <property type="molecule type" value="Genomic_DNA"/>
</dbReference>
<dbReference type="InterPro" id="IPR002933">
    <property type="entry name" value="Peptidase_M20"/>
</dbReference>
<name>A0A9D1ELA3_9FIRM</name>
<dbReference type="Gene3D" id="1.10.150.900">
    <property type="match status" value="1"/>
</dbReference>
<dbReference type="Pfam" id="PF07687">
    <property type="entry name" value="M20_dimer"/>
    <property type="match status" value="1"/>
</dbReference>
<comment type="similarity">
    <text evidence="1">Belongs to the peptidase M20A family.</text>
</comment>
<evidence type="ECO:0000313" key="7">
    <source>
        <dbReference type="EMBL" id="HIR93901.1"/>
    </source>
</evidence>
<evidence type="ECO:0000256" key="5">
    <source>
        <dbReference type="ARBA" id="ARBA00022833"/>
    </source>
</evidence>
<dbReference type="Proteomes" id="UP000886841">
    <property type="component" value="Unassembled WGS sequence"/>
</dbReference>